<evidence type="ECO:0000313" key="2">
    <source>
        <dbReference type="EMBL" id="MDR7209702.1"/>
    </source>
</evidence>
<evidence type="ECO:0000256" key="1">
    <source>
        <dbReference type="SAM" id="SignalP"/>
    </source>
</evidence>
<protein>
    <recommendedName>
        <fullName evidence="4">S9 family peptidase</fullName>
    </recommendedName>
</protein>
<keyword evidence="1" id="KW-0732">Signal</keyword>
<keyword evidence="3" id="KW-1185">Reference proteome</keyword>
<feature type="chain" id="PRO_5046745956" description="S9 family peptidase" evidence="1">
    <location>
        <begin position="19"/>
        <end position="148"/>
    </location>
</feature>
<sequence length="148" mass="17133">MKKVLFTTLLMMSINAIGQNVMSPELLWKLGRVTPLGISKDEKNVVFKVSTPSVEENKSHSKYYILPVNGGNATEIKDTKEVLKDKNISPDGKFLVYNEEVKIEKVLGKDFYPKLDKSEVQIYDGLDYRHWDTWNEGKFNHVFYKENK</sequence>
<reference evidence="2 3" key="1">
    <citation type="submission" date="2023-07" db="EMBL/GenBank/DDBJ databases">
        <title>Sorghum-associated microbial communities from plants grown in Nebraska, USA.</title>
        <authorList>
            <person name="Schachtman D."/>
        </authorList>
    </citation>
    <scope>NUCLEOTIDE SEQUENCE [LARGE SCALE GENOMIC DNA]</scope>
    <source>
        <strain evidence="2 3">4129</strain>
    </source>
</reference>
<accession>A0ABU1Y656</accession>
<proteinExistence type="predicted"/>
<dbReference type="SUPFAM" id="SSF82171">
    <property type="entry name" value="DPP6 N-terminal domain-like"/>
    <property type="match status" value="1"/>
</dbReference>
<name>A0ABU1Y656_9FLAO</name>
<comment type="caution">
    <text evidence="2">The sequence shown here is derived from an EMBL/GenBank/DDBJ whole genome shotgun (WGS) entry which is preliminary data.</text>
</comment>
<feature type="signal peptide" evidence="1">
    <location>
        <begin position="1"/>
        <end position="18"/>
    </location>
</feature>
<dbReference type="EMBL" id="JAVDWQ010000004">
    <property type="protein sequence ID" value="MDR7209702.1"/>
    <property type="molecule type" value="Genomic_DNA"/>
</dbReference>
<evidence type="ECO:0000313" key="3">
    <source>
        <dbReference type="Proteomes" id="UP001269081"/>
    </source>
</evidence>
<dbReference type="Proteomes" id="UP001269081">
    <property type="component" value="Unassembled WGS sequence"/>
</dbReference>
<evidence type="ECO:0008006" key="4">
    <source>
        <dbReference type="Google" id="ProtNLM"/>
    </source>
</evidence>
<gene>
    <name evidence="2" type="ORF">J2W48_001640</name>
</gene>
<organism evidence="2 3">
    <name type="scientific">Flavobacterium piscis</name>
    <dbReference type="NCBI Taxonomy" id="1114874"/>
    <lineage>
        <taxon>Bacteria</taxon>
        <taxon>Pseudomonadati</taxon>
        <taxon>Bacteroidota</taxon>
        <taxon>Flavobacteriia</taxon>
        <taxon>Flavobacteriales</taxon>
        <taxon>Flavobacteriaceae</taxon>
        <taxon>Flavobacterium</taxon>
    </lineage>
</organism>